<dbReference type="GO" id="GO:0042043">
    <property type="term" value="F:neurexin family protein binding"/>
    <property type="evidence" value="ECO:0007669"/>
    <property type="project" value="TreeGrafter"/>
</dbReference>
<accession>A0A1I8FUG8</accession>
<organism evidence="2 3">
    <name type="scientific">Macrostomum lignano</name>
    <dbReference type="NCBI Taxonomy" id="282301"/>
    <lineage>
        <taxon>Eukaryota</taxon>
        <taxon>Metazoa</taxon>
        <taxon>Spiralia</taxon>
        <taxon>Lophotrochozoa</taxon>
        <taxon>Platyhelminthes</taxon>
        <taxon>Rhabditophora</taxon>
        <taxon>Macrostomorpha</taxon>
        <taxon>Macrostomida</taxon>
        <taxon>Macrostomidae</taxon>
        <taxon>Macrostomum</taxon>
    </lineage>
</organism>
<evidence type="ECO:0000313" key="3">
    <source>
        <dbReference type="WBParaSite" id="maker-unitig_9550-snap-gene-0.1-mRNA-1"/>
    </source>
</evidence>
<feature type="compositionally biased region" description="Basic and acidic residues" evidence="1">
    <location>
        <begin position="233"/>
        <end position="248"/>
    </location>
</feature>
<dbReference type="Proteomes" id="UP000095280">
    <property type="component" value="Unplaced"/>
</dbReference>
<protein>
    <submittedName>
        <fullName evidence="3">C2 domain-containing protein</fullName>
    </submittedName>
</protein>
<reference evidence="3" key="1">
    <citation type="submission" date="2016-11" db="UniProtKB">
        <authorList>
            <consortium name="WormBaseParasite"/>
        </authorList>
    </citation>
    <scope>IDENTIFICATION</scope>
</reference>
<dbReference type="AlphaFoldDB" id="A0A1I8FUG8"/>
<dbReference type="WBParaSite" id="maker-unitig_9550-snap-gene-0.1-mRNA-1">
    <property type="protein sequence ID" value="maker-unitig_9550-snap-gene-0.1-mRNA-1"/>
    <property type="gene ID" value="maker-unitig_9550-snap-gene-0.1"/>
</dbReference>
<sequence length="509" mass="56328">MRRRCHPVAVDAIEIGRGRPRRNGAADARWEQLRGRSYSKSTAPGGMRASPRVAISLGSSMRLSSFAIPRELVRQHRHGLLHHEEKVQLDNLLQRLLAARRQDERRRELSDRAAPACLNCLSAESCAASCMHHGPGEPGGKPERTARPAVQPVRAVRLRLYMVHRRYVCNRGATWPARSCVTLCTAANLSAAACRLEVLNARQSERLVHEGPRQRSGGRGVVGGQDIPACARLGRERQRPEAEKQLKDKKGRKDQKGQEGRAARRPPPPPAASAAESTSKSHPVQPPSPSRRTTPLSMAGQNLDELDNGGILIEQAMRAGSFGSTPGSELGGFRQPRRGGNLMMADTASRESLASNVSENEGLLLSRSGASGEVEVNLQYNYKERRFHHGNPPNPYVKTYLLPDKTKRQAADPDQEGTANPIYSEQLVYDIVKSELETGLCRCLLWHSLTFGSKRIPWARPHRHGELPLRRRASGASIIWVGELKFPCRCRPLMYRGDIMLALRYVSGS</sequence>
<name>A0A1I8FUG8_9PLAT</name>
<evidence type="ECO:0000256" key="1">
    <source>
        <dbReference type="SAM" id="MobiDB-lite"/>
    </source>
</evidence>
<feature type="region of interest" description="Disordered" evidence="1">
    <location>
        <begin position="207"/>
        <end position="303"/>
    </location>
</feature>
<dbReference type="GO" id="GO:0006887">
    <property type="term" value="P:exocytosis"/>
    <property type="evidence" value="ECO:0007669"/>
    <property type="project" value="TreeGrafter"/>
</dbReference>
<dbReference type="GO" id="GO:0070382">
    <property type="term" value="C:exocytic vesicle"/>
    <property type="evidence" value="ECO:0007669"/>
    <property type="project" value="TreeGrafter"/>
</dbReference>
<dbReference type="PANTHER" id="PTHR45716:SF2">
    <property type="entry name" value="BITESIZE, ISOFORM I"/>
    <property type="match status" value="1"/>
</dbReference>
<evidence type="ECO:0000313" key="2">
    <source>
        <dbReference type="Proteomes" id="UP000095280"/>
    </source>
</evidence>
<proteinExistence type="predicted"/>
<dbReference type="Gene3D" id="2.60.40.150">
    <property type="entry name" value="C2 domain"/>
    <property type="match status" value="1"/>
</dbReference>
<dbReference type="GO" id="GO:0005886">
    <property type="term" value="C:plasma membrane"/>
    <property type="evidence" value="ECO:0007669"/>
    <property type="project" value="TreeGrafter"/>
</dbReference>
<keyword evidence="2" id="KW-1185">Reference proteome</keyword>
<dbReference type="SUPFAM" id="SSF49562">
    <property type="entry name" value="C2 domain (Calcium/lipid-binding domain, CaLB)"/>
    <property type="match status" value="1"/>
</dbReference>
<dbReference type="PANTHER" id="PTHR45716">
    <property type="entry name" value="BITESIZE, ISOFORM I"/>
    <property type="match status" value="1"/>
</dbReference>
<dbReference type="InterPro" id="IPR035892">
    <property type="entry name" value="C2_domain_sf"/>
</dbReference>